<protein>
    <submittedName>
        <fullName evidence="1">Uncharacterized protein</fullName>
    </submittedName>
</protein>
<dbReference type="Proteomes" id="UP000596192">
    <property type="component" value="Chromosome"/>
</dbReference>
<dbReference type="EMBL" id="CP066310">
    <property type="protein sequence ID" value="QQE90459.1"/>
    <property type="molecule type" value="Genomic_DNA"/>
</dbReference>
<gene>
    <name evidence="1" type="ORF">GKQ51_09380</name>
</gene>
<reference evidence="1 2" key="1">
    <citation type="submission" date="2020-12" db="EMBL/GenBank/DDBJ databases">
        <title>Genomic Analysis and Response surface optimization of nitrogen-fixing conditions for A. chroococcum strain HR1, Isolation from rhizosphere soil.</title>
        <authorList>
            <person name="Li J."/>
            <person name="Yang H."/>
            <person name="Liu H."/>
            <person name="Wang C."/>
            <person name="Tian Y."/>
            <person name="Lu X.Y."/>
        </authorList>
    </citation>
    <scope>NUCLEOTIDE SEQUENCE [LARGE SCALE GENOMIC DNA]</scope>
    <source>
        <strain evidence="1 2">HR1</strain>
    </source>
</reference>
<evidence type="ECO:0000313" key="2">
    <source>
        <dbReference type="Proteomes" id="UP000596192"/>
    </source>
</evidence>
<accession>A0AAP9YGB9</accession>
<dbReference type="AlphaFoldDB" id="A0AAP9YGB9"/>
<evidence type="ECO:0000313" key="1">
    <source>
        <dbReference type="EMBL" id="QQE90459.1"/>
    </source>
</evidence>
<sequence>MNKKLKDLWRAHIVDNDPLEVTRARPKLSEMSFYVLMQSLKKGVDIEDLRRAERG</sequence>
<proteinExistence type="predicted"/>
<dbReference type="RefSeq" id="WP_198867779.1">
    <property type="nucleotide sequence ID" value="NZ_CP066310.1"/>
</dbReference>
<organism evidence="1 2">
    <name type="scientific">Azotobacter chroococcum</name>
    <dbReference type="NCBI Taxonomy" id="353"/>
    <lineage>
        <taxon>Bacteria</taxon>
        <taxon>Pseudomonadati</taxon>
        <taxon>Pseudomonadota</taxon>
        <taxon>Gammaproteobacteria</taxon>
        <taxon>Pseudomonadales</taxon>
        <taxon>Pseudomonadaceae</taxon>
        <taxon>Azotobacter</taxon>
    </lineage>
</organism>
<name>A0AAP9YGB9_9GAMM</name>